<gene>
    <name evidence="1" type="ORF">S06H3_12107</name>
</gene>
<comment type="caution">
    <text evidence="1">The sequence shown here is derived from an EMBL/GenBank/DDBJ whole genome shotgun (WGS) entry which is preliminary data.</text>
</comment>
<name>X1KFX6_9ZZZZ</name>
<dbReference type="AlphaFoldDB" id="X1KFX6"/>
<evidence type="ECO:0000313" key="1">
    <source>
        <dbReference type="EMBL" id="GAI05573.1"/>
    </source>
</evidence>
<protein>
    <recommendedName>
        <fullName evidence="2">Dipeptidase</fullName>
    </recommendedName>
</protein>
<dbReference type="EMBL" id="BARV01005945">
    <property type="protein sequence ID" value="GAI05573.1"/>
    <property type="molecule type" value="Genomic_DNA"/>
</dbReference>
<feature type="non-terminal residue" evidence="1">
    <location>
        <position position="1"/>
    </location>
</feature>
<sequence length="213" mass="23911">LEWFKRILRDHYEDTFLKGPQFNPTLPDFMTICMHSSPACFTWGNTASSAIFVLPSKGSGCLPTMWWCAGPPCNGIYVPVFVHGTKLPAFVENAGTAGRRVTAPNKAIKDNYSSDSYWWESRSLLDITKGDDIGSTWNIRHPVVRKVFDELEAKFAKELQPVEREAANLMQGGDTEKAGQILNSFTEKCFAESLETVRGLQQEIVRFGQPLFP</sequence>
<organism evidence="1">
    <name type="scientific">marine sediment metagenome</name>
    <dbReference type="NCBI Taxonomy" id="412755"/>
    <lineage>
        <taxon>unclassified sequences</taxon>
        <taxon>metagenomes</taxon>
        <taxon>ecological metagenomes</taxon>
    </lineage>
</organism>
<accession>X1KFX6</accession>
<reference evidence="1" key="1">
    <citation type="journal article" date="2014" name="Front. Microbiol.">
        <title>High frequency of phylogenetically diverse reductive dehalogenase-homologous genes in deep subseafloor sedimentary metagenomes.</title>
        <authorList>
            <person name="Kawai M."/>
            <person name="Futagami T."/>
            <person name="Toyoda A."/>
            <person name="Takaki Y."/>
            <person name="Nishi S."/>
            <person name="Hori S."/>
            <person name="Arai W."/>
            <person name="Tsubouchi T."/>
            <person name="Morono Y."/>
            <person name="Uchiyama I."/>
            <person name="Ito T."/>
            <person name="Fujiyama A."/>
            <person name="Inagaki F."/>
            <person name="Takami H."/>
        </authorList>
    </citation>
    <scope>NUCLEOTIDE SEQUENCE</scope>
    <source>
        <strain evidence="1">Expedition CK06-06</strain>
    </source>
</reference>
<proteinExistence type="predicted"/>
<evidence type="ECO:0008006" key="2">
    <source>
        <dbReference type="Google" id="ProtNLM"/>
    </source>
</evidence>